<accession>A0A9Q5N4P5</accession>
<feature type="compositionally biased region" description="Polar residues" evidence="1">
    <location>
        <begin position="786"/>
        <end position="796"/>
    </location>
</feature>
<feature type="compositionally biased region" description="Low complexity" evidence="1">
    <location>
        <begin position="834"/>
        <end position="852"/>
    </location>
</feature>
<reference evidence="3" key="1">
    <citation type="submission" date="2016-06" db="EMBL/GenBank/DDBJ databases">
        <title>Draft Genome sequence of the fungus Inonotus baumii.</title>
        <authorList>
            <person name="Zhu H."/>
            <person name="Lin W."/>
        </authorList>
    </citation>
    <scope>NUCLEOTIDE SEQUENCE</scope>
    <source>
        <strain evidence="3">821</strain>
    </source>
</reference>
<name>A0A9Q5N4P5_SANBA</name>
<dbReference type="GO" id="GO:0005737">
    <property type="term" value="C:cytoplasm"/>
    <property type="evidence" value="ECO:0007669"/>
    <property type="project" value="TreeGrafter"/>
</dbReference>
<feature type="region of interest" description="Disordered" evidence="1">
    <location>
        <begin position="818"/>
        <end position="897"/>
    </location>
</feature>
<dbReference type="InterPro" id="IPR051492">
    <property type="entry name" value="Dynamin-Rho_GEF"/>
</dbReference>
<feature type="compositionally biased region" description="Low complexity" evidence="1">
    <location>
        <begin position="866"/>
        <end position="888"/>
    </location>
</feature>
<proteinExistence type="predicted"/>
<dbReference type="GO" id="GO:0005085">
    <property type="term" value="F:guanyl-nucleotide exchange factor activity"/>
    <property type="evidence" value="ECO:0007669"/>
    <property type="project" value="InterPro"/>
</dbReference>
<dbReference type="InterPro" id="IPR000219">
    <property type="entry name" value="DH_dom"/>
</dbReference>
<dbReference type="PANTHER" id="PTHR22834:SF20">
    <property type="entry name" value="SH3 DOMAIN-CONTAINING PROTEIN"/>
    <property type="match status" value="1"/>
</dbReference>
<evidence type="ECO:0000313" key="4">
    <source>
        <dbReference type="Proteomes" id="UP000757232"/>
    </source>
</evidence>
<evidence type="ECO:0000259" key="2">
    <source>
        <dbReference type="PROSITE" id="PS50010"/>
    </source>
</evidence>
<organism evidence="3 4">
    <name type="scientific">Sanghuangporus baumii</name>
    <name type="common">Phellinus baumii</name>
    <dbReference type="NCBI Taxonomy" id="108892"/>
    <lineage>
        <taxon>Eukaryota</taxon>
        <taxon>Fungi</taxon>
        <taxon>Dikarya</taxon>
        <taxon>Basidiomycota</taxon>
        <taxon>Agaricomycotina</taxon>
        <taxon>Agaricomycetes</taxon>
        <taxon>Hymenochaetales</taxon>
        <taxon>Hymenochaetaceae</taxon>
        <taxon>Sanghuangporus</taxon>
    </lineage>
</organism>
<dbReference type="InterPro" id="IPR035899">
    <property type="entry name" value="DBL_dom_sf"/>
</dbReference>
<feature type="region of interest" description="Disordered" evidence="1">
    <location>
        <begin position="1"/>
        <end position="66"/>
    </location>
</feature>
<feature type="compositionally biased region" description="Low complexity" evidence="1">
    <location>
        <begin position="224"/>
        <end position="244"/>
    </location>
</feature>
<dbReference type="Gene3D" id="1.20.900.10">
    <property type="entry name" value="Dbl homology (DH) domain"/>
    <property type="match status" value="1"/>
</dbReference>
<dbReference type="GO" id="GO:0032955">
    <property type="term" value="P:regulation of division septum assembly"/>
    <property type="evidence" value="ECO:0007669"/>
    <property type="project" value="TreeGrafter"/>
</dbReference>
<feature type="domain" description="DH" evidence="2">
    <location>
        <begin position="180"/>
        <end position="403"/>
    </location>
</feature>
<dbReference type="PANTHER" id="PTHR22834">
    <property type="entry name" value="NUCLEAR FUSION PROTEIN FUS2"/>
    <property type="match status" value="1"/>
</dbReference>
<comment type="caution">
    <text evidence="3">The sequence shown here is derived from an EMBL/GenBank/DDBJ whole genome shotgun (WGS) entry which is preliminary data.</text>
</comment>
<dbReference type="Proteomes" id="UP000757232">
    <property type="component" value="Unassembled WGS sequence"/>
</dbReference>
<dbReference type="OrthoDB" id="10256089at2759"/>
<dbReference type="CDD" id="cd00160">
    <property type="entry name" value="RhoGEF"/>
    <property type="match status" value="1"/>
</dbReference>
<feature type="compositionally biased region" description="Polar residues" evidence="1">
    <location>
        <begin position="754"/>
        <end position="769"/>
    </location>
</feature>
<dbReference type="SMART" id="SM00325">
    <property type="entry name" value="RhoGEF"/>
    <property type="match status" value="1"/>
</dbReference>
<feature type="compositionally biased region" description="Pro residues" evidence="1">
    <location>
        <begin position="44"/>
        <end position="61"/>
    </location>
</feature>
<dbReference type="GO" id="GO:0031991">
    <property type="term" value="P:regulation of actomyosin contractile ring contraction"/>
    <property type="evidence" value="ECO:0007669"/>
    <property type="project" value="TreeGrafter"/>
</dbReference>
<dbReference type="Pfam" id="PF00621">
    <property type="entry name" value="RhoGEF"/>
    <property type="match status" value="1"/>
</dbReference>
<dbReference type="InterPro" id="IPR027267">
    <property type="entry name" value="AH/BAR_dom_sf"/>
</dbReference>
<dbReference type="AlphaFoldDB" id="A0A9Q5N4P5"/>
<gene>
    <name evidence="3" type="ORF">A7U60_g4738</name>
</gene>
<dbReference type="Gene3D" id="1.20.1270.60">
    <property type="entry name" value="Arfaptin homology (AH) domain/BAR domain"/>
    <property type="match status" value="1"/>
</dbReference>
<feature type="region of interest" description="Disordered" evidence="1">
    <location>
        <begin position="741"/>
        <end position="796"/>
    </location>
</feature>
<dbReference type="PROSITE" id="PS50010">
    <property type="entry name" value="DH_2"/>
    <property type="match status" value="1"/>
</dbReference>
<sequence length="992" mass="109149">MGGILRPTSFPPLRLEEQKPITPPISPKDESLSMSSPPRTSPHSVPPPPPPPPPPRSPLRPSPKSVSSFATLIDMYARRDTMTTLRIDNLNSGVNRRKSVASLSAALEQFALDTSIMPATPGSEIRACDTFSLSEEKPLPVPPKDDSPPRSPTATIGLNSIISEASTEITLSPSAPPVTKREHALKELLSSERSYASDLAFIQNVHIPLALGKQAPFQLPTPPSSSGSSSRTLSTSSASSSSSSHYGPPMGKDDARIIFGNITELAMFSEMFAERLQEALGDVLEDGKGEDWVGALFLEIVPQMEPPYMHYITKHPNAIKHLNSLPRTPALVNYLTQTQNLASSVTHAWDLPSLLIKPVQRLLKYSLLLSTIIENTPDDHGDKDSLKKARDRMEELAHKVNEGRRRIEVVKEVLAGKAETGKPASLQKKISFGKPQVGVGRMKSIGMGLRASRTKVERSNEEASRVAELEAQLRKCETFVRELAKDIVSWAQAVRASQMHLRAWAVDFGKTIGISEEKPSEAFNAFMDLIDMRLLPLCQVLDEMVGKELLPELGSLLDSSKSPLRLLSTMHSLEPSHNALLNLNYSKHRPTQTMLEASQKYLALRGQLATDLPRYLELFDKGVVMCMRRFARRQTEFWSTVRDEWSTLWDCLRMEGETNAGCEETFTLWWARYSEVEEAISKLNILKRERPFLNHVRSRMSGSSGSIDAFSMDSSIPYMTPLPNSPSSTFSGLSSGRHRSFGSLDSTIPRDLRSSPSVESVPTLSSTSRGKTRPRTPDSLGRLKARSNTNPLPYSSSQQAFSAHLAYTPHGTSVREYAESIDSRSDVRGRKSRSSSLSRRLSETLRTPLRRSPSQKSVGSQRSQGSALHNASHSSASFLVPDPDNDNTPPIPPDLLPPPNSPSMYYVVANHPCYPPEGAVYMDLPFFQLRQGEVFGVVSELGHPSLFEGLCMDIDEGEDDCLLVVKNEDGETGLALASFLVPVSDVQSGTAL</sequence>
<evidence type="ECO:0000313" key="3">
    <source>
        <dbReference type="EMBL" id="OCB88112.1"/>
    </source>
</evidence>
<dbReference type="EMBL" id="LNZH02000184">
    <property type="protein sequence ID" value="OCB88112.1"/>
    <property type="molecule type" value="Genomic_DNA"/>
</dbReference>
<feature type="compositionally biased region" description="Basic and acidic residues" evidence="1">
    <location>
        <begin position="818"/>
        <end position="829"/>
    </location>
</feature>
<protein>
    <recommendedName>
        <fullName evidence="2">DH domain-containing protein</fullName>
    </recommendedName>
</protein>
<keyword evidence="4" id="KW-1185">Reference proteome</keyword>
<dbReference type="SUPFAM" id="SSF103657">
    <property type="entry name" value="BAR/IMD domain-like"/>
    <property type="match status" value="1"/>
</dbReference>
<feature type="compositionally biased region" description="Polar residues" evidence="1">
    <location>
        <begin position="854"/>
        <end position="865"/>
    </location>
</feature>
<evidence type="ECO:0000256" key="1">
    <source>
        <dbReference type="SAM" id="MobiDB-lite"/>
    </source>
</evidence>
<dbReference type="SUPFAM" id="SSF48065">
    <property type="entry name" value="DBL homology domain (DH-domain)"/>
    <property type="match status" value="1"/>
</dbReference>
<feature type="region of interest" description="Disordered" evidence="1">
    <location>
        <begin position="218"/>
        <end position="249"/>
    </location>
</feature>